<sequence length="114" mass="12304">MKIALPIAGDQLCMHFGHCERFDFFDVNPETKEILKKESFTPPPHEPGLYPRLLGEKGANIIIAGGMGPRAQELFNQNGVNVVVGANSASGSPEDIVRLFLAGNLETGDNACDH</sequence>
<dbReference type="PANTHER" id="PTHR42983">
    <property type="entry name" value="DINITROGENASE IRON-MOLYBDENUM COFACTOR PROTEIN-RELATED"/>
    <property type="match status" value="1"/>
</dbReference>
<dbReference type="SUPFAM" id="SSF53146">
    <property type="entry name" value="Nitrogenase accessory factor-like"/>
    <property type="match status" value="1"/>
</dbReference>
<evidence type="ECO:0000259" key="1">
    <source>
        <dbReference type="Pfam" id="PF02579"/>
    </source>
</evidence>
<dbReference type="Pfam" id="PF02579">
    <property type="entry name" value="Nitro_FeMo-Co"/>
    <property type="match status" value="1"/>
</dbReference>
<name>A0A9X4JUT5_9FIRM</name>
<evidence type="ECO:0000313" key="2">
    <source>
        <dbReference type="EMBL" id="MDF9409820.1"/>
    </source>
</evidence>
<feature type="domain" description="Dinitrogenase iron-molybdenum cofactor biosynthesis" evidence="1">
    <location>
        <begin position="9"/>
        <end position="101"/>
    </location>
</feature>
<proteinExistence type="predicted"/>
<accession>A0A9X4JUT5</accession>
<dbReference type="InterPro" id="IPR003731">
    <property type="entry name" value="Di-Nase_FeMo-co_biosynth"/>
</dbReference>
<gene>
    <name evidence="2" type="ORF">L7E55_15940</name>
</gene>
<keyword evidence="3" id="KW-1185">Reference proteome</keyword>
<dbReference type="Gene3D" id="3.30.420.130">
    <property type="entry name" value="Dinitrogenase iron-molybdenum cofactor biosynthesis domain"/>
    <property type="match status" value="1"/>
</dbReference>
<dbReference type="RefSeq" id="WP_277445337.1">
    <property type="nucleotide sequence ID" value="NZ_JAKOAV010000044.1"/>
</dbReference>
<dbReference type="InterPro" id="IPR036105">
    <property type="entry name" value="DiNase_FeMo-co_biosyn_sf"/>
</dbReference>
<dbReference type="AlphaFoldDB" id="A0A9X4JUT5"/>
<dbReference type="Proteomes" id="UP001154312">
    <property type="component" value="Unassembled WGS sequence"/>
</dbReference>
<comment type="caution">
    <text evidence="2">The sequence shown here is derived from an EMBL/GenBank/DDBJ whole genome shotgun (WGS) entry which is preliminary data.</text>
</comment>
<dbReference type="InterPro" id="IPR033913">
    <property type="entry name" value="MTH1175_dom"/>
</dbReference>
<dbReference type="PANTHER" id="PTHR42983:SF1">
    <property type="entry name" value="IRON-MOLYBDENUM PROTEIN"/>
    <property type="match status" value="1"/>
</dbReference>
<reference evidence="2" key="1">
    <citation type="submission" date="2022-02" db="EMBL/GenBank/DDBJ databases">
        <authorList>
            <person name="Leng L."/>
        </authorList>
    </citation>
    <scope>NUCLEOTIDE SEQUENCE</scope>
    <source>
        <strain evidence="2">JI</strain>
    </source>
</reference>
<organism evidence="2 3">
    <name type="scientific">Pelotomaculum isophthalicicum JI</name>
    <dbReference type="NCBI Taxonomy" id="947010"/>
    <lineage>
        <taxon>Bacteria</taxon>
        <taxon>Bacillati</taxon>
        <taxon>Bacillota</taxon>
        <taxon>Clostridia</taxon>
        <taxon>Eubacteriales</taxon>
        <taxon>Desulfotomaculaceae</taxon>
        <taxon>Pelotomaculum</taxon>
    </lineage>
</organism>
<dbReference type="CDD" id="cd00851">
    <property type="entry name" value="MTH1175"/>
    <property type="match status" value="1"/>
</dbReference>
<protein>
    <submittedName>
        <fullName evidence="2">NifB/NifX family molybdenum-iron cluster-binding protein</fullName>
    </submittedName>
</protein>
<evidence type="ECO:0000313" key="3">
    <source>
        <dbReference type="Proteomes" id="UP001154312"/>
    </source>
</evidence>
<dbReference type="EMBL" id="JAKOAV010000044">
    <property type="protein sequence ID" value="MDF9409820.1"/>
    <property type="molecule type" value="Genomic_DNA"/>
</dbReference>